<gene>
    <name evidence="1" type="ORF">IPJ38_09400</name>
</gene>
<evidence type="ECO:0000313" key="1">
    <source>
        <dbReference type="EMBL" id="MBK7415275.1"/>
    </source>
</evidence>
<sequence>MAEQHGRNVPCSGRRKIFSNFDFDQRAGGIWRRGSGTFRTSSTSLRSVALAGRDIDGDRNTTAPDIQPLAQLAYLIEYPDADFVDQAGVFGDRNELIGK</sequence>
<dbReference type="AlphaFoldDB" id="A0A935K9M4"/>
<comment type="caution">
    <text evidence="1">The sequence shown here is derived from an EMBL/GenBank/DDBJ whole genome shotgun (WGS) entry which is preliminary data.</text>
</comment>
<proteinExistence type="predicted"/>
<name>A0A935K9M4_9RHOO</name>
<organism evidence="1 2">
    <name type="scientific">Candidatus Dechloromonas phosphorivorans</name>
    <dbReference type="NCBI Taxonomy" id="2899244"/>
    <lineage>
        <taxon>Bacteria</taxon>
        <taxon>Pseudomonadati</taxon>
        <taxon>Pseudomonadota</taxon>
        <taxon>Betaproteobacteria</taxon>
        <taxon>Rhodocyclales</taxon>
        <taxon>Azonexaceae</taxon>
        <taxon>Dechloromonas</taxon>
    </lineage>
</organism>
<reference evidence="1 2" key="1">
    <citation type="submission" date="2020-10" db="EMBL/GenBank/DDBJ databases">
        <title>Connecting structure to function with the recovery of over 1000 high-quality activated sludge metagenome-assembled genomes encoding full-length rRNA genes using long-read sequencing.</title>
        <authorList>
            <person name="Singleton C.M."/>
            <person name="Petriglieri F."/>
            <person name="Kristensen J.M."/>
            <person name="Kirkegaard R.H."/>
            <person name="Michaelsen T.Y."/>
            <person name="Andersen M.H."/>
            <person name="Karst S.M."/>
            <person name="Dueholm M.S."/>
            <person name="Nielsen P.H."/>
            <person name="Albertsen M."/>
        </authorList>
    </citation>
    <scope>NUCLEOTIDE SEQUENCE [LARGE SCALE GENOMIC DNA]</scope>
    <source>
        <strain evidence="1">EsbW_18-Q3-R4-48_BATAC.463</strain>
    </source>
</reference>
<dbReference type="Proteomes" id="UP000739411">
    <property type="component" value="Unassembled WGS sequence"/>
</dbReference>
<dbReference type="EMBL" id="JADJMS010000018">
    <property type="protein sequence ID" value="MBK7415275.1"/>
    <property type="molecule type" value="Genomic_DNA"/>
</dbReference>
<accession>A0A935K9M4</accession>
<evidence type="ECO:0000313" key="2">
    <source>
        <dbReference type="Proteomes" id="UP000739411"/>
    </source>
</evidence>
<protein>
    <submittedName>
        <fullName evidence="1">Uncharacterized protein</fullName>
    </submittedName>
</protein>